<reference evidence="2" key="1">
    <citation type="submission" date="2023-10" db="EMBL/GenBank/DDBJ databases">
        <authorList>
            <person name="Hackl T."/>
        </authorList>
    </citation>
    <scope>NUCLEOTIDE SEQUENCE</scope>
</reference>
<dbReference type="Proteomes" id="UP001295740">
    <property type="component" value="Unassembled WGS sequence"/>
</dbReference>
<evidence type="ECO:0000313" key="3">
    <source>
        <dbReference type="Proteomes" id="UP001295740"/>
    </source>
</evidence>
<gene>
    <name evidence="2" type="ORF">KHLLAP_LOCUS4248</name>
</gene>
<accession>A0AAI8YGE4</accession>
<name>A0AAI8YGE4_9PEZI</name>
<feature type="signal peptide" evidence="1">
    <location>
        <begin position="1"/>
        <end position="27"/>
    </location>
</feature>
<keyword evidence="3" id="KW-1185">Reference proteome</keyword>
<keyword evidence="1" id="KW-0732">Signal</keyword>
<proteinExistence type="predicted"/>
<evidence type="ECO:0000256" key="1">
    <source>
        <dbReference type="SAM" id="SignalP"/>
    </source>
</evidence>
<dbReference type="AlphaFoldDB" id="A0AAI8YGE4"/>
<feature type="chain" id="PRO_5042608772" evidence="1">
    <location>
        <begin position="28"/>
        <end position="150"/>
    </location>
</feature>
<protein>
    <submittedName>
        <fullName evidence="2">Uu.00g111740.m01.CDS01</fullName>
    </submittedName>
</protein>
<organism evidence="2 3">
    <name type="scientific">Anthostomella pinea</name>
    <dbReference type="NCBI Taxonomy" id="933095"/>
    <lineage>
        <taxon>Eukaryota</taxon>
        <taxon>Fungi</taxon>
        <taxon>Dikarya</taxon>
        <taxon>Ascomycota</taxon>
        <taxon>Pezizomycotina</taxon>
        <taxon>Sordariomycetes</taxon>
        <taxon>Xylariomycetidae</taxon>
        <taxon>Xylariales</taxon>
        <taxon>Xylariaceae</taxon>
        <taxon>Anthostomella</taxon>
    </lineage>
</organism>
<evidence type="ECO:0000313" key="2">
    <source>
        <dbReference type="EMBL" id="CAJ2503780.1"/>
    </source>
</evidence>
<sequence length="150" mass="17370">MSNLTLIWTAILVALTNLALNSSTTSSQPTSSRSPEQCLSHSSDLSYCLLQLVSDIFPEEYRFFFPSRKEDPKRLIPVLEQAFEQFWENFAPWEQQQVCCIQILLENHIRAVVDVESLYFSWVRVASIVPEFILYRGLNDLRRLEITPSP</sequence>
<dbReference type="EMBL" id="CAUWAG010000006">
    <property type="protein sequence ID" value="CAJ2503780.1"/>
    <property type="molecule type" value="Genomic_DNA"/>
</dbReference>
<comment type="caution">
    <text evidence="2">The sequence shown here is derived from an EMBL/GenBank/DDBJ whole genome shotgun (WGS) entry which is preliminary data.</text>
</comment>